<keyword evidence="3" id="KW-1185">Reference proteome</keyword>
<sequence length="199" mass="23527">MTLSVQFYTMVSMVAGGFYLGTALDTFRRFHRHWKHHIFLVYLMEISFWLTQVFILYYVLFLVNSGELRLYVFAACLLGFAIYQVLAANLYKRLLERIISILLRILQFVNKLVKTIIIAPIQYIIALLVACIIFLVNTCIVVLRFVLKTIFLPVKWILQWLYSLLPKKFKLFLHNLAGIYSKIQNICRKCLQYISSKRR</sequence>
<dbReference type="RefSeq" id="WP_345824187.1">
    <property type="nucleotide sequence ID" value="NZ_JBDIML010000002.1"/>
</dbReference>
<feature type="transmembrane region" description="Helical" evidence="1">
    <location>
        <begin position="39"/>
        <end position="59"/>
    </location>
</feature>
<protein>
    <submittedName>
        <fullName evidence="2">Spore cortex biosynthesis protein YabQ</fullName>
    </submittedName>
</protein>
<feature type="transmembrane region" description="Helical" evidence="1">
    <location>
        <begin position="112"/>
        <end position="136"/>
    </location>
</feature>
<name>A0ABU9XGT2_9BACI</name>
<organism evidence="2 3">
    <name type="scientific">Ornithinibacillus xuwenensis</name>
    <dbReference type="NCBI Taxonomy" id="3144668"/>
    <lineage>
        <taxon>Bacteria</taxon>
        <taxon>Bacillati</taxon>
        <taxon>Bacillota</taxon>
        <taxon>Bacilli</taxon>
        <taxon>Bacillales</taxon>
        <taxon>Bacillaceae</taxon>
        <taxon>Ornithinibacillus</taxon>
    </lineage>
</organism>
<evidence type="ECO:0000313" key="2">
    <source>
        <dbReference type="EMBL" id="MEN2766713.1"/>
    </source>
</evidence>
<reference evidence="2 3" key="1">
    <citation type="submission" date="2024-05" db="EMBL/GenBank/DDBJ databases">
        <authorList>
            <person name="Haq I."/>
            <person name="Ullah Z."/>
            <person name="Ahmad R."/>
            <person name="Li M."/>
            <person name="Tong Y."/>
        </authorList>
    </citation>
    <scope>NUCLEOTIDE SEQUENCE [LARGE SCALE GENOMIC DNA]</scope>
    <source>
        <strain evidence="2 3">16A2E</strain>
    </source>
</reference>
<keyword evidence="1" id="KW-0472">Membrane</keyword>
<keyword evidence="1" id="KW-1133">Transmembrane helix</keyword>
<accession>A0ABU9XGT2</accession>
<gene>
    <name evidence="2" type="primary">yabQ</name>
    <name evidence="2" type="ORF">ABC228_05895</name>
</gene>
<dbReference type="Pfam" id="PF09578">
    <property type="entry name" value="Spore_YabQ"/>
    <property type="match status" value="1"/>
</dbReference>
<keyword evidence="1" id="KW-0812">Transmembrane</keyword>
<evidence type="ECO:0000313" key="3">
    <source>
        <dbReference type="Proteomes" id="UP001444625"/>
    </source>
</evidence>
<dbReference type="Proteomes" id="UP001444625">
    <property type="component" value="Unassembled WGS sequence"/>
</dbReference>
<proteinExistence type="predicted"/>
<evidence type="ECO:0000256" key="1">
    <source>
        <dbReference type="SAM" id="Phobius"/>
    </source>
</evidence>
<feature type="transmembrane region" description="Helical" evidence="1">
    <location>
        <begin position="6"/>
        <end position="27"/>
    </location>
</feature>
<dbReference type="NCBIfam" id="TIGR02893">
    <property type="entry name" value="spore_yabQ"/>
    <property type="match status" value="1"/>
</dbReference>
<comment type="caution">
    <text evidence="2">The sequence shown here is derived from an EMBL/GenBank/DDBJ whole genome shotgun (WGS) entry which is preliminary data.</text>
</comment>
<feature type="transmembrane region" description="Helical" evidence="1">
    <location>
        <begin position="71"/>
        <end position="91"/>
    </location>
</feature>
<dbReference type="EMBL" id="JBDIML010000002">
    <property type="protein sequence ID" value="MEN2766713.1"/>
    <property type="molecule type" value="Genomic_DNA"/>
</dbReference>
<dbReference type="InterPro" id="IPR019074">
    <property type="entry name" value="YabQ"/>
</dbReference>